<feature type="non-terminal residue" evidence="2">
    <location>
        <position position="1"/>
    </location>
</feature>
<gene>
    <name evidence="2" type="ORF">LITE_LOCUS23028</name>
</gene>
<organism evidence="2 3">
    <name type="scientific">Linum tenue</name>
    <dbReference type="NCBI Taxonomy" id="586396"/>
    <lineage>
        <taxon>Eukaryota</taxon>
        <taxon>Viridiplantae</taxon>
        <taxon>Streptophyta</taxon>
        <taxon>Embryophyta</taxon>
        <taxon>Tracheophyta</taxon>
        <taxon>Spermatophyta</taxon>
        <taxon>Magnoliopsida</taxon>
        <taxon>eudicotyledons</taxon>
        <taxon>Gunneridae</taxon>
        <taxon>Pentapetalae</taxon>
        <taxon>rosids</taxon>
        <taxon>fabids</taxon>
        <taxon>Malpighiales</taxon>
        <taxon>Linaceae</taxon>
        <taxon>Linum</taxon>
    </lineage>
</organism>
<keyword evidence="3" id="KW-1185">Reference proteome</keyword>
<dbReference type="AlphaFoldDB" id="A0AAV0LCZ9"/>
<dbReference type="EMBL" id="CAMGYJ010000006">
    <property type="protein sequence ID" value="CAI0431475.1"/>
    <property type="molecule type" value="Genomic_DNA"/>
</dbReference>
<protein>
    <submittedName>
        <fullName evidence="2">Uncharacterized protein</fullName>
    </submittedName>
</protein>
<evidence type="ECO:0000256" key="1">
    <source>
        <dbReference type="SAM" id="MobiDB-lite"/>
    </source>
</evidence>
<reference evidence="2" key="1">
    <citation type="submission" date="2022-08" db="EMBL/GenBank/DDBJ databases">
        <authorList>
            <person name="Gutierrez-Valencia J."/>
        </authorList>
    </citation>
    <scope>NUCLEOTIDE SEQUENCE</scope>
</reference>
<feature type="region of interest" description="Disordered" evidence="1">
    <location>
        <begin position="117"/>
        <end position="141"/>
    </location>
</feature>
<dbReference type="Proteomes" id="UP001154282">
    <property type="component" value="Unassembled WGS sequence"/>
</dbReference>
<comment type="caution">
    <text evidence="2">The sequence shown here is derived from an EMBL/GenBank/DDBJ whole genome shotgun (WGS) entry which is preliminary data.</text>
</comment>
<sequence length="267" mass="29845">SSVRGGGSSTTLTQSYTPIRGSANRVTLLTLYFMHAMGRSEHTIELGYVLARTFTKACAGQDHHLVCGPVITALARYYRFDTTGMTMVRAATPFSEATLRHQHMLVREGRLAWIAGLPRPPAPEPAGDDQQDSSAAGGRWVPRRPVRRALAPASPSSIADQLAAIAQQNERILAGQESIHPRLDRERDRGRRLMSGQHYIMSYLGLDPNSVHYPFVPSLGYEDEYPPTHRRWWRCALVICALDWSPFQSPAIDWSAFQSPFLIFISR</sequence>
<evidence type="ECO:0000313" key="2">
    <source>
        <dbReference type="EMBL" id="CAI0431475.1"/>
    </source>
</evidence>
<evidence type="ECO:0000313" key="3">
    <source>
        <dbReference type="Proteomes" id="UP001154282"/>
    </source>
</evidence>
<proteinExistence type="predicted"/>
<name>A0AAV0LCZ9_9ROSI</name>
<accession>A0AAV0LCZ9</accession>